<protein>
    <recommendedName>
        <fullName evidence="1">BACK domain-containing protein</fullName>
    </recommendedName>
</protein>
<dbReference type="InterPro" id="IPR011705">
    <property type="entry name" value="BACK"/>
</dbReference>
<dbReference type="InterPro" id="IPR042846">
    <property type="entry name" value="BTBD19"/>
</dbReference>
<dbReference type="Proteomes" id="UP001295444">
    <property type="component" value="Chromosome 08"/>
</dbReference>
<keyword evidence="3" id="KW-1185">Reference proteome</keyword>
<dbReference type="EMBL" id="OW240919">
    <property type="protein sequence ID" value="CAH2310607.1"/>
    <property type="molecule type" value="Genomic_DNA"/>
</dbReference>
<feature type="domain" description="BACK" evidence="1">
    <location>
        <begin position="24"/>
        <end position="99"/>
    </location>
</feature>
<evidence type="ECO:0000259" key="1">
    <source>
        <dbReference type="Pfam" id="PF07707"/>
    </source>
</evidence>
<dbReference type="AlphaFoldDB" id="A0AAD1SUG6"/>
<accession>A0AAD1SUG6</accession>
<proteinExistence type="predicted"/>
<dbReference type="PANTHER" id="PTHR46965">
    <property type="entry name" value="BTB/POZ DOMAIN-CONTAINING PROTEIN 19"/>
    <property type="match status" value="1"/>
</dbReference>
<dbReference type="Gene3D" id="1.25.40.420">
    <property type="match status" value="1"/>
</dbReference>
<dbReference type="PANTHER" id="PTHR46965:SF1">
    <property type="entry name" value="BTB_POZ DOMAIN-CONTAINING PROTEIN 19"/>
    <property type="match status" value="1"/>
</dbReference>
<organism evidence="2 3">
    <name type="scientific">Pelobates cultripes</name>
    <name type="common">Western spadefoot toad</name>
    <dbReference type="NCBI Taxonomy" id="61616"/>
    <lineage>
        <taxon>Eukaryota</taxon>
        <taxon>Metazoa</taxon>
        <taxon>Chordata</taxon>
        <taxon>Craniata</taxon>
        <taxon>Vertebrata</taxon>
        <taxon>Euteleostomi</taxon>
        <taxon>Amphibia</taxon>
        <taxon>Batrachia</taxon>
        <taxon>Anura</taxon>
        <taxon>Pelobatoidea</taxon>
        <taxon>Pelobatidae</taxon>
        <taxon>Pelobates</taxon>
    </lineage>
</organism>
<name>A0AAD1SUG6_PELCU</name>
<reference evidence="2" key="1">
    <citation type="submission" date="2022-03" db="EMBL/GenBank/DDBJ databases">
        <authorList>
            <person name="Alioto T."/>
            <person name="Alioto T."/>
            <person name="Gomez Garrido J."/>
        </authorList>
    </citation>
    <scope>NUCLEOTIDE SEQUENCE</scope>
</reference>
<sequence>MCFTWVECFHMGSLPLKANPVFFLQEIIKTQSFRELSDLGLLSILQSNRLTIDEVPLIHAVREWAHVSSVVLDLPVPRIAVDVVKELRLFLLSLEELTTLENENLQDELIPESQIAQAWKFHALKKNPIPSEDRDLHPREQPVTTYTAFCNKPEQREETAVRKQL</sequence>
<evidence type="ECO:0000313" key="2">
    <source>
        <dbReference type="EMBL" id="CAH2310607.1"/>
    </source>
</evidence>
<evidence type="ECO:0000313" key="3">
    <source>
        <dbReference type="Proteomes" id="UP001295444"/>
    </source>
</evidence>
<dbReference type="Pfam" id="PF07707">
    <property type="entry name" value="BACK"/>
    <property type="match status" value="1"/>
</dbReference>
<gene>
    <name evidence="2" type="ORF">PECUL_23A019243</name>
</gene>